<dbReference type="GO" id="GO:0003677">
    <property type="term" value="F:DNA binding"/>
    <property type="evidence" value="ECO:0007669"/>
    <property type="project" value="InterPro"/>
</dbReference>
<protein>
    <submittedName>
        <fullName evidence="2">Putative transcriptional regulator</fullName>
    </submittedName>
</protein>
<dbReference type="InterPro" id="IPR001387">
    <property type="entry name" value="Cro/C1-type_HTH"/>
</dbReference>
<dbReference type="Pfam" id="PF13181">
    <property type="entry name" value="TPR_8"/>
    <property type="match status" value="1"/>
</dbReference>
<dbReference type="STRING" id="1150864.MILUP08_44522"/>
<dbReference type="eggNOG" id="COG1426">
    <property type="taxonomic scope" value="Bacteria"/>
</dbReference>
<evidence type="ECO:0000259" key="1">
    <source>
        <dbReference type="PROSITE" id="PS50943"/>
    </source>
</evidence>
<accession>I0L750</accession>
<dbReference type="InterPro" id="IPR027417">
    <property type="entry name" value="P-loop_NTPase"/>
</dbReference>
<dbReference type="Pfam" id="PF13424">
    <property type="entry name" value="TPR_12"/>
    <property type="match status" value="1"/>
</dbReference>
<dbReference type="SUPFAM" id="SSF52540">
    <property type="entry name" value="P-loop containing nucleoside triphosphate hydrolases"/>
    <property type="match status" value="1"/>
</dbReference>
<evidence type="ECO:0000313" key="2">
    <source>
        <dbReference type="EMBL" id="CCH19647.1"/>
    </source>
</evidence>
<dbReference type="PROSITE" id="PS50943">
    <property type="entry name" value="HTH_CROC1"/>
    <property type="match status" value="1"/>
</dbReference>
<gene>
    <name evidence="2" type="ORF">MILUP08_44522</name>
</gene>
<comment type="caution">
    <text evidence="2">The sequence shown here is derived from an EMBL/GenBank/DDBJ whole genome shotgun (WGS) entry which is preliminary data.</text>
</comment>
<dbReference type="InterPro" id="IPR010982">
    <property type="entry name" value="Lambda_DNA-bd_dom_sf"/>
</dbReference>
<dbReference type="SMART" id="SM00028">
    <property type="entry name" value="TPR"/>
    <property type="match status" value="4"/>
</dbReference>
<dbReference type="PRINTS" id="PR00364">
    <property type="entry name" value="DISEASERSIST"/>
</dbReference>
<dbReference type="EMBL" id="CAIE01000035">
    <property type="protein sequence ID" value="CCH19647.1"/>
    <property type="molecule type" value="Genomic_DNA"/>
</dbReference>
<dbReference type="Proteomes" id="UP000003448">
    <property type="component" value="Unassembled WGS sequence"/>
</dbReference>
<organism evidence="2 3">
    <name type="scientific">Micromonospora lupini str. Lupac 08</name>
    <dbReference type="NCBI Taxonomy" id="1150864"/>
    <lineage>
        <taxon>Bacteria</taxon>
        <taxon>Bacillati</taxon>
        <taxon>Actinomycetota</taxon>
        <taxon>Actinomycetes</taxon>
        <taxon>Micromonosporales</taxon>
        <taxon>Micromonosporaceae</taxon>
        <taxon>Micromonospora</taxon>
    </lineage>
</organism>
<dbReference type="AlphaFoldDB" id="I0L750"/>
<keyword evidence="3" id="KW-1185">Reference proteome</keyword>
<dbReference type="eggNOG" id="COG3903">
    <property type="taxonomic scope" value="Bacteria"/>
</dbReference>
<dbReference type="PANTHER" id="PTHR47691:SF3">
    <property type="entry name" value="HTH-TYPE TRANSCRIPTIONAL REGULATOR RV0890C-RELATED"/>
    <property type="match status" value="1"/>
</dbReference>
<dbReference type="PANTHER" id="PTHR47691">
    <property type="entry name" value="REGULATOR-RELATED"/>
    <property type="match status" value="1"/>
</dbReference>
<sequence>MIPVFGEAVQELRRHSALTQEDLAAKTGLSVRHLRDLEAGRIARPRPATMLLLADAFGLRGVRRDRFLSGTPTPAATSGVPAQLPADGFGFVGRADALARLDEILARVVEQPTAMGLAIVSGTAGVGKTALAVHWAHRVAAHFPDGQLYVNLRGFDPGGVPVSPSTALAGFVNALAGPGARPPTTLDEQVARYRSLLGGRRVLVVLDNAGDADQVRPLLPGAPGCFVLVTSRDQFLGLVSVNGAHPITLDVMSGVDSRELLTRRLGAERVTAEPEAVDVIVSASAGLPLALSVVAARAAIHSGFRLLELAANLRPMAGRLDAFDGGEPVTDVRLVMSWSYRTLDPLTARLFRLLSVHPGPDFAVAAAASLAGITPAQAHRHLAELTRAHLLTEHRPGRFTYHDLLRAYAAELTAAEDSDATRHAARSRLLDHYLSVAYAADELVYPQRDRLPIDPPGPGVAPVALPDRDAAVWWFADEHQVLLSALRLASSHGFDRHTCHLAWAITTYLNQRGYWEDWTSSLRAALAAAVRLADDRAEAYAHGVLGFADIARQQYADAQHHLESAYDRYRRLGDLAGQARVELNLGWICDRTGQPELALDHAREALRLHRQAGHVTGQAFALNAVGWSHSQLGDHLAAIESCEQALALFRSVDNVLGQAITWASLGHAHLQLDAFTEAVTCHGHAVRLRREIGHRRLEADALVSLGDAHLAAGDGGSARVAWQQALDILVSLREADTDAIEAKLAALR</sequence>
<dbReference type="Pfam" id="PF13560">
    <property type="entry name" value="HTH_31"/>
    <property type="match status" value="1"/>
</dbReference>
<dbReference type="Gene3D" id="1.10.260.40">
    <property type="entry name" value="lambda repressor-like DNA-binding domains"/>
    <property type="match status" value="1"/>
</dbReference>
<dbReference type="SUPFAM" id="SSF47413">
    <property type="entry name" value="lambda repressor-like DNA-binding domains"/>
    <property type="match status" value="1"/>
</dbReference>
<proteinExistence type="predicted"/>
<dbReference type="Gene3D" id="3.40.50.300">
    <property type="entry name" value="P-loop containing nucleotide triphosphate hydrolases"/>
    <property type="match status" value="1"/>
</dbReference>
<evidence type="ECO:0000313" key="3">
    <source>
        <dbReference type="Proteomes" id="UP000003448"/>
    </source>
</evidence>
<name>I0L750_9ACTN</name>
<dbReference type="GO" id="GO:0043531">
    <property type="term" value="F:ADP binding"/>
    <property type="evidence" value="ECO:0007669"/>
    <property type="project" value="InterPro"/>
</dbReference>
<dbReference type="CDD" id="cd00093">
    <property type="entry name" value="HTH_XRE"/>
    <property type="match status" value="1"/>
</dbReference>
<dbReference type="InterPro" id="IPR011990">
    <property type="entry name" value="TPR-like_helical_dom_sf"/>
</dbReference>
<feature type="domain" description="HTH cro/C1-type" evidence="1">
    <location>
        <begin position="9"/>
        <end position="64"/>
    </location>
</feature>
<dbReference type="InterPro" id="IPR036388">
    <property type="entry name" value="WH-like_DNA-bd_sf"/>
</dbReference>
<reference evidence="3" key="1">
    <citation type="journal article" date="2012" name="J. Bacteriol.">
        <title>Genome Sequence of Micromonospora lupini Lupac 08, Isolated from Root Nodules of Lupinus angustifolius.</title>
        <authorList>
            <person name="Alonso-Vega P."/>
            <person name="Normand P."/>
            <person name="Bacigalupe R."/>
            <person name="Pujic P."/>
            <person name="Lajus A."/>
            <person name="Vallenet D."/>
            <person name="Carro L."/>
            <person name="Coll P."/>
            <person name="Trujillo M.E."/>
        </authorList>
    </citation>
    <scope>NUCLEOTIDE SEQUENCE [LARGE SCALE GENOMIC DNA]</scope>
    <source>
        <strain evidence="3">Lupac 08</strain>
    </source>
</reference>
<dbReference type="InterPro" id="IPR019734">
    <property type="entry name" value="TPR_rpt"/>
</dbReference>
<dbReference type="Gene3D" id="1.10.10.10">
    <property type="entry name" value="Winged helix-like DNA-binding domain superfamily/Winged helix DNA-binding domain"/>
    <property type="match status" value="1"/>
</dbReference>
<dbReference type="Gene3D" id="1.25.40.10">
    <property type="entry name" value="Tetratricopeptide repeat domain"/>
    <property type="match status" value="1"/>
</dbReference>
<dbReference type="SMART" id="SM00530">
    <property type="entry name" value="HTH_XRE"/>
    <property type="match status" value="1"/>
</dbReference>
<dbReference type="SUPFAM" id="SSF48452">
    <property type="entry name" value="TPR-like"/>
    <property type="match status" value="1"/>
</dbReference>